<evidence type="ECO:0000313" key="17">
    <source>
        <dbReference type="Proteomes" id="UP000005226"/>
    </source>
</evidence>
<evidence type="ECO:0000256" key="10">
    <source>
        <dbReference type="ARBA" id="ARBA00040122"/>
    </source>
</evidence>
<dbReference type="GO" id="GO:0005615">
    <property type="term" value="C:extracellular space"/>
    <property type="evidence" value="ECO:0007669"/>
    <property type="project" value="UniProtKB-KW"/>
</dbReference>
<dbReference type="FunCoup" id="A0A3B5K757">
    <property type="interactions" value="415"/>
</dbReference>
<dbReference type="GeneID" id="101064171"/>
<dbReference type="PANTHER" id="PTHR11848:SF145">
    <property type="entry name" value="GROWTH_DIFFERENTIATION FACTOR 10"/>
    <property type="match status" value="1"/>
</dbReference>
<dbReference type="SUPFAM" id="SSF57501">
    <property type="entry name" value="Cystine-knot cytokines"/>
    <property type="match status" value="1"/>
</dbReference>
<dbReference type="OMA" id="QDSSDHR"/>
<dbReference type="SMART" id="SM00204">
    <property type="entry name" value="TGFB"/>
    <property type="match status" value="1"/>
</dbReference>
<evidence type="ECO:0000256" key="5">
    <source>
        <dbReference type="ARBA" id="ARBA00022685"/>
    </source>
</evidence>
<proteinExistence type="inferred from homology"/>
<evidence type="ECO:0000256" key="4">
    <source>
        <dbReference type="ARBA" id="ARBA00022525"/>
    </source>
</evidence>
<dbReference type="FunFam" id="2.10.90.10:FF:000008">
    <property type="entry name" value="Bone morphogenetic protein 3"/>
    <property type="match status" value="1"/>
</dbReference>
<keyword evidence="7 12" id="KW-0339">Growth factor</keyword>
<evidence type="ECO:0000313" key="16">
    <source>
        <dbReference type="Ensembl" id="ENSTRUP00000051238.2"/>
    </source>
</evidence>
<keyword evidence="6 14" id="KW-0732">Signal</keyword>
<dbReference type="Pfam" id="PF00019">
    <property type="entry name" value="TGF_beta"/>
    <property type="match status" value="1"/>
</dbReference>
<dbReference type="InterPro" id="IPR001839">
    <property type="entry name" value="TGF-b_C"/>
</dbReference>
<evidence type="ECO:0000256" key="1">
    <source>
        <dbReference type="ARBA" id="ARBA00004613"/>
    </source>
</evidence>
<dbReference type="GO" id="GO:0008083">
    <property type="term" value="F:growth factor activity"/>
    <property type="evidence" value="ECO:0007669"/>
    <property type="project" value="UniProtKB-KW"/>
</dbReference>
<comment type="subcellular location">
    <subcellularLocation>
        <location evidence="1">Secreted</location>
    </subcellularLocation>
</comment>
<dbReference type="PROSITE" id="PS51362">
    <property type="entry name" value="TGF_BETA_2"/>
    <property type="match status" value="1"/>
</dbReference>
<dbReference type="InParanoid" id="A0A3B5K757"/>
<reference evidence="16" key="2">
    <citation type="submission" date="2025-08" db="UniProtKB">
        <authorList>
            <consortium name="Ensembl"/>
        </authorList>
    </citation>
    <scope>IDENTIFICATION</scope>
</reference>
<feature type="region of interest" description="Disordered" evidence="13">
    <location>
        <begin position="317"/>
        <end position="341"/>
    </location>
</feature>
<keyword evidence="9" id="KW-0325">Glycoprotein</keyword>
<keyword evidence="8" id="KW-1015">Disulfide bond</keyword>
<dbReference type="GeneTree" id="ENSGT00940000157214"/>
<keyword evidence="5" id="KW-0165">Cleavage on pair of basic residues</keyword>
<feature type="region of interest" description="Disordered" evidence="13">
    <location>
        <begin position="244"/>
        <end position="276"/>
    </location>
</feature>
<name>A0A3B5K757_TAKRU</name>
<dbReference type="STRING" id="31033.ENSTRUP00000051238"/>
<protein>
    <recommendedName>
        <fullName evidence="10">Growth/differentiation factor 10</fullName>
    </recommendedName>
    <alternativeName>
        <fullName evidence="11">Bone morphogenetic protein 3B</fullName>
    </alternativeName>
</protein>
<dbReference type="RefSeq" id="XP_011601672.2">
    <property type="nucleotide sequence ID" value="XM_011603370.2"/>
</dbReference>
<dbReference type="OrthoDB" id="5987191at2759"/>
<evidence type="ECO:0000256" key="6">
    <source>
        <dbReference type="ARBA" id="ARBA00022729"/>
    </source>
</evidence>
<evidence type="ECO:0000256" key="8">
    <source>
        <dbReference type="ARBA" id="ARBA00023157"/>
    </source>
</evidence>
<feature type="chain" id="PRO_5025685000" description="Growth/differentiation factor 10" evidence="14">
    <location>
        <begin position="30"/>
        <end position="522"/>
    </location>
</feature>
<feature type="signal peptide" evidence="14">
    <location>
        <begin position="1"/>
        <end position="29"/>
    </location>
</feature>
<reference evidence="16 17" key="1">
    <citation type="journal article" date="2011" name="Genome Biol. Evol.">
        <title>Integration of the genetic map and genome assembly of fugu facilitates insights into distinct features of genome evolution in teleosts and mammals.</title>
        <authorList>
            <person name="Kai W."/>
            <person name="Kikuchi K."/>
            <person name="Tohari S."/>
            <person name="Chew A.K."/>
            <person name="Tay A."/>
            <person name="Fujiwara A."/>
            <person name="Hosoya S."/>
            <person name="Suetake H."/>
            <person name="Naruse K."/>
            <person name="Brenner S."/>
            <person name="Suzuki Y."/>
            <person name="Venkatesh B."/>
        </authorList>
    </citation>
    <scope>NUCLEOTIDE SEQUENCE [LARGE SCALE GENOMIC DNA]</scope>
</reference>
<comment type="similarity">
    <text evidence="2 12">Belongs to the TGF-beta family.</text>
</comment>
<dbReference type="GO" id="GO:0045669">
    <property type="term" value="P:positive regulation of osteoblast differentiation"/>
    <property type="evidence" value="ECO:0007669"/>
    <property type="project" value="TreeGrafter"/>
</dbReference>
<dbReference type="InterPro" id="IPR029034">
    <property type="entry name" value="Cystine-knot_cytokine"/>
</dbReference>
<reference evidence="16" key="3">
    <citation type="submission" date="2025-09" db="UniProtKB">
        <authorList>
            <consortium name="Ensembl"/>
        </authorList>
    </citation>
    <scope>IDENTIFICATION</scope>
</reference>
<organism evidence="16 17">
    <name type="scientific">Takifugu rubripes</name>
    <name type="common">Japanese pufferfish</name>
    <name type="synonym">Fugu rubripes</name>
    <dbReference type="NCBI Taxonomy" id="31033"/>
    <lineage>
        <taxon>Eukaryota</taxon>
        <taxon>Metazoa</taxon>
        <taxon>Chordata</taxon>
        <taxon>Craniata</taxon>
        <taxon>Vertebrata</taxon>
        <taxon>Euteleostomi</taxon>
        <taxon>Actinopterygii</taxon>
        <taxon>Neopterygii</taxon>
        <taxon>Teleostei</taxon>
        <taxon>Neoteleostei</taxon>
        <taxon>Acanthomorphata</taxon>
        <taxon>Eupercaria</taxon>
        <taxon>Tetraodontiformes</taxon>
        <taxon>Tetradontoidea</taxon>
        <taxon>Tetraodontidae</taxon>
        <taxon>Takifugu</taxon>
    </lineage>
</organism>
<keyword evidence="4" id="KW-0964">Secreted</keyword>
<dbReference type="Proteomes" id="UP000005226">
    <property type="component" value="Chromosome 4"/>
</dbReference>
<dbReference type="Gene3D" id="2.10.90.10">
    <property type="entry name" value="Cystine-knot cytokines"/>
    <property type="match status" value="1"/>
</dbReference>
<accession>A0A3B5K757</accession>
<evidence type="ECO:0000256" key="13">
    <source>
        <dbReference type="SAM" id="MobiDB-lite"/>
    </source>
</evidence>
<evidence type="ECO:0000259" key="15">
    <source>
        <dbReference type="PROSITE" id="PS51362"/>
    </source>
</evidence>
<dbReference type="PROSITE" id="PS00250">
    <property type="entry name" value="TGF_BETA_1"/>
    <property type="match status" value="1"/>
</dbReference>
<dbReference type="AlphaFoldDB" id="A0A3B5K757"/>
<feature type="domain" description="TGF-beta family profile" evidence="15">
    <location>
        <begin position="407"/>
        <end position="522"/>
    </location>
</feature>
<sequence length="522" mass="59214">MTINIMNSSHLFLLLSCFLGAASLGTSEGDSLRASDESSQSASDLHSDVRDQDMVSQHMFKLYERYNREHRLKEGNTVRSFRANQESSNRGTVYRLNLTSLQDTEVILSATFHFLLERRPHHKSWSCKRFKSSSCRSLTVHSSPSISLILRSISYGSEVSHGPMGLLLGNMTFHPQRRGVWQMKDVTQVIKEAQNKGHLLVSVELDIGQRRPEEVESANSLPYLLLYAEDRALAEPNSVAASLQRYDPLGEGGEPELLRRTDSSPESKGRMRREVSHFSDRVENNELPEVDYRTEGYRKDDLWESTWYLALKPKHNAEKKDNRRQNQEEELLKQSRVTHEKEHVAVKDGASLPLNTHDSVVKRLKGARTLPATDSLKHGRKDGKKHKGSANFQSPVLSFDERTMRKARRRQWGDEQHRGCSRKNLKVDFADIGWSEWVIAPKAFDAYYCAGMCGFPIPRVVRPSNHATIQSIVRAVGIISGIPEPCCVPEKMAPLAVLFQDDSRNPVLKVYPNMSVQSCSCR</sequence>
<dbReference type="PRINTS" id="PR00669">
    <property type="entry name" value="INHIBINA"/>
</dbReference>
<evidence type="ECO:0000256" key="2">
    <source>
        <dbReference type="ARBA" id="ARBA00006656"/>
    </source>
</evidence>
<evidence type="ECO:0000256" key="3">
    <source>
        <dbReference type="ARBA" id="ARBA00022514"/>
    </source>
</evidence>
<dbReference type="InterPro" id="IPR017948">
    <property type="entry name" value="TGFb_CS"/>
</dbReference>
<keyword evidence="3" id="KW-0202">Cytokine</keyword>
<gene>
    <name evidence="16" type="primary">gdf10a</name>
</gene>
<feature type="compositionally biased region" description="Basic residues" evidence="13">
    <location>
        <begin position="378"/>
        <end position="388"/>
    </location>
</feature>
<dbReference type="InterPro" id="IPR015615">
    <property type="entry name" value="TGF-beta-rel"/>
</dbReference>
<feature type="region of interest" description="Disordered" evidence="13">
    <location>
        <begin position="369"/>
        <end position="391"/>
    </location>
</feature>
<feature type="region of interest" description="Disordered" evidence="13">
    <location>
        <begin position="29"/>
        <end position="48"/>
    </location>
</feature>
<dbReference type="Ensembl" id="ENSTRUT00000052107.2">
    <property type="protein sequence ID" value="ENSTRUP00000051238.2"/>
    <property type="gene ID" value="ENSTRUG00000020275.2"/>
</dbReference>
<evidence type="ECO:0000256" key="11">
    <source>
        <dbReference type="ARBA" id="ARBA00042879"/>
    </source>
</evidence>
<evidence type="ECO:0000256" key="12">
    <source>
        <dbReference type="RuleBase" id="RU000354"/>
    </source>
</evidence>
<evidence type="ECO:0000256" key="14">
    <source>
        <dbReference type="SAM" id="SignalP"/>
    </source>
</evidence>
<dbReference type="GO" id="GO:0005125">
    <property type="term" value="F:cytokine activity"/>
    <property type="evidence" value="ECO:0007669"/>
    <property type="project" value="UniProtKB-KW"/>
</dbReference>
<evidence type="ECO:0000256" key="7">
    <source>
        <dbReference type="ARBA" id="ARBA00023030"/>
    </source>
</evidence>
<keyword evidence="17" id="KW-1185">Reference proteome</keyword>
<evidence type="ECO:0000256" key="9">
    <source>
        <dbReference type="ARBA" id="ARBA00023180"/>
    </source>
</evidence>
<dbReference type="PANTHER" id="PTHR11848">
    <property type="entry name" value="TGF-BETA FAMILY"/>
    <property type="match status" value="1"/>
</dbReference>
<feature type="compositionally biased region" description="Basic and acidic residues" evidence="13">
    <location>
        <begin position="256"/>
        <end position="276"/>
    </location>
</feature>